<organism evidence="3 4">
    <name type="scientific">Corchorus olitorius</name>
    <dbReference type="NCBI Taxonomy" id="93759"/>
    <lineage>
        <taxon>Eukaryota</taxon>
        <taxon>Viridiplantae</taxon>
        <taxon>Streptophyta</taxon>
        <taxon>Embryophyta</taxon>
        <taxon>Tracheophyta</taxon>
        <taxon>Spermatophyta</taxon>
        <taxon>Magnoliopsida</taxon>
        <taxon>eudicotyledons</taxon>
        <taxon>Gunneridae</taxon>
        <taxon>Pentapetalae</taxon>
        <taxon>rosids</taxon>
        <taxon>malvids</taxon>
        <taxon>Malvales</taxon>
        <taxon>Malvaceae</taxon>
        <taxon>Grewioideae</taxon>
        <taxon>Apeibeae</taxon>
        <taxon>Corchorus</taxon>
    </lineage>
</organism>
<dbReference type="AlphaFoldDB" id="A0A1R3HRE8"/>
<dbReference type="Proteomes" id="UP000187203">
    <property type="component" value="Unassembled WGS sequence"/>
</dbReference>
<evidence type="ECO:0000259" key="2">
    <source>
        <dbReference type="Pfam" id="PF23247"/>
    </source>
</evidence>
<dbReference type="EMBL" id="AWUE01019562">
    <property type="protein sequence ID" value="OMO72844.1"/>
    <property type="molecule type" value="Genomic_DNA"/>
</dbReference>
<dbReference type="STRING" id="93759.A0A1R3HRE8"/>
<evidence type="ECO:0000256" key="1">
    <source>
        <dbReference type="ARBA" id="ARBA00022821"/>
    </source>
</evidence>
<proteinExistence type="predicted"/>
<dbReference type="InterPro" id="IPR050905">
    <property type="entry name" value="Plant_NBS-LRR"/>
</dbReference>
<dbReference type="Gene3D" id="3.80.10.10">
    <property type="entry name" value="Ribonuclease Inhibitor"/>
    <property type="match status" value="2"/>
</dbReference>
<dbReference type="InterPro" id="IPR057135">
    <property type="entry name" value="At4g27190-like_LRR"/>
</dbReference>
<keyword evidence="1" id="KW-0611">Plant defense</keyword>
<dbReference type="PANTHER" id="PTHR33463:SF167">
    <property type="entry name" value="PUTATIVE-RELATED"/>
    <property type="match status" value="1"/>
</dbReference>
<dbReference type="Pfam" id="PF23247">
    <property type="entry name" value="LRR_RPS2"/>
    <property type="match status" value="3"/>
</dbReference>
<comment type="caution">
    <text evidence="3">The sequence shown here is derived from an EMBL/GenBank/DDBJ whole genome shotgun (WGS) entry which is preliminary data.</text>
</comment>
<dbReference type="PANTHER" id="PTHR33463">
    <property type="entry name" value="NB-ARC DOMAIN-CONTAINING PROTEIN-RELATED"/>
    <property type="match status" value="1"/>
</dbReference>
<name>A0A1R3HRE8_9ROSI</name>
<evidence type="ECO:0000313" key="3">
    <source>
        <dbReference type="EMBL" id="OMO72844.1"/>
    </source>
</evidence>
<feature type="domain" description="Disease resistance protein At4g27190-like leucine-rich repeats" evidence="2">
    <location>
        <begin position="148"/>
        <end position="246"/>
    </location>
</feature>
<evidence type="ECO:0000313" key="4">
    <source>
        <dbReference type="Proteomes" id="UP000187203"/>
    </source>
</evidence>
<feature type="domain" description="Disease resistance protein At4g27190-like leucine-rich repeats" evidence="2">
    <location>
        <begin position="290"/>
        <end position="353"/>
    </location>
</feature>
<reference evidence="4" key="1">
    <citation type="submission" date="2013-09" db="EMBL/GenBank/DDBJ databases">
        <title>Corchorus olitorius genome sequencing.</title>
        <authorList>
            <person name="Alam M."/>
            <person name="Haque M.S."/>
            <person name="Islam M.S."/>
            <person name="Emdad E.M."/>
            <person name="Islam M.M."/>
            <person name="Ahmed B."/>
            <person name="Halim A."/>
            <person name="Hossen Q.M.M."/>
            <person name="Hossain M.Z."/>
            <person name="Ahmed R."/>
            <person name="Khan M.M."/>
            <person name="Islam R."/>
            <person name="Rashid M.M."/>
            <person name="Khan S.A."/>
            <person name="Rahman M.S."/>
            <person name="Alam M."/>
            <person name="Yahiya A.S."/>
            <person name="Khan M.S."/>
            <person name="Azam M.S."/>
            <person name="Haque T."/>
            <person name="Lashkar M.Z.H."/>
            <person name="Akhand A.I."/>
            <person name="Morshed G."/>
            <person name="Roy S."/>
            <person name="Uddin K.S."/>
            <person name="Rabeya T."/>
            <person name="Hossain A.S."/>
            <person name="Chowdhury A."/>
            <person name="Snigdha A.R."/>
            <person name="Mortoza M.S."/>
            <person name="Matin S.A."/>
            <person name="Hoque S.M.E."/>
            <person name="Islam M.K."/>
            <person name="Roy D.K."/>
            <person name="Haider R."/>
            <person name="Moosa M.M."/>
            <person name="Elias S.M."/>
            <person name="Hasan A.M."/>
            <person name="Jahan S."/>
            <person name="Shafiuddin M."/>
            <person name="Mahmood N."/>
            <person name="Shommy N.S."/>
        </authorList>
    </citation>
    <scope>NUCLEOTIDE SEQUENCE [LARGE SCALE GENOMIC DNA]</scope>
    <source>
        <strain evidence="4">cv. O-4</strain>
    </source>
</reference>
<feature type="domain" description="Disease resistance protein At4g27190-like leucine-rich repeats" evidence="2">
    <location>
        <begin position="21"/>
        <end position="143"/>
    </location>
</feature>
<accession>A0A1R3HRE8</accession>
<keyword evidence="4" id="KW-1185">Reference proteome</keyword>
<dbReference type="SUPFAM" id="SSF52047">
    <property type="entry name" value="RNI-like"/>
    <property type="match status" value="2"/>
</dbReference>
<dbReference type="InterPro" id="IPR032675">
    <property type="entry name" value="LRR_dom_sf"/>
</dbReference>
<gene>
    <name evidence="3" type="ORF">COLO4_27431</name>
</gene>
<dbReference type="OrthoDB" id="988913at2759"/>
<protein>
    <submittedName>
        <fullName evidence="3">Cc-nbs-lrr resistance protein</fullName>
    </submittedName>
</protein>
<sequence length="571" mass="64239">MVFKVIPRLEELQLRLSGDFDGQFPTDLFHRIKVVKVFGSLLSGSFSFPSGFFQRFYTLESLELHSCDLEDVVSSDSEGDDAKKPDSTVTVTCSGIKKLILSGSRSRNLEHIWKKDSELGHILSTLEILQVWGCDDLIKFFGPSPRPASFQNLTTLKVEWCQKMVNLITPSVARNLVQLTTMAIKFCDAMTEIVANEGTDDITFSKLQYLELSYLRSLASFCSGNYTIKFPCLQELIVDSCGSLKMFCKGVSISPQLGRVKEWSSDKKGRWAGDLNTTMQHLYTEEVGSRNLELWDTYPELMEIWKGRNPPQDLDLETLESVKVCNCSSLKYIFTLSMALSLKRLKELVVKECTSLKYVIMEQETEEAATTYNYSIFPRLSNLTIDIEIADCPKMTTFASSFSSCDDGSEKGIGHEDLINTAPFFSEKVAFPKLWELNVSSIDIQKLWLEQLEMLQIVNCDSLEEIFEPQSHAVASTQSIVEETMAKHRTGAQVEYSNQQPLFRVDKLARSLMQLKRMSISDCQMIEEIIACDAHHPHADEAKEGAIGFSKLSYLKLSGVPSLAKLLLGGS</sequence>